<proteinExistence type="predicted"/>
<evidence type="ECO:0000313" key="3">
    <source>
        <dbReference type="Proteomes" id="UP001233999"/>
    </source>
</evidence>
<dbReference type="AlphaFoldDB" id="A0AAD7ZPN1"/>
<feature type="transmembrane region" description="Helical" evidence="1">
    <location>
        <begin position="6"/>
        <end position="32"/>
    </location>
</feature>
<dbReference type="Proteomes" id="UP001233999">
    <property type="component" value="Unassembled WGS sequence"/>
</dbReference>
<evidence type="ECO:0000313" key="2">
    <source>
        <dbReference type="EMBL" id="KAJ9584256.1"/>
    </source>
</evidence>
<dbReference type="EMBL" id="JASPKZ010007436">
    <property type="protein sequence ID" value="KAJ9584256.1"/>
    <property type="molecule type" value="Genomic_DNA"/>
</dbReference>
<keyword evidence="1" id="KW-0472">Membrane</keyword>
<feature type="non-terminal residue" evidence="2">
    <location>
        <position position="85"/>
    </location>
</feature>
<reference evidence="2" key="1">
    <citation type="journal article" date="2023" name="IScience">
        <title>Live-bearing cockroach genome reveals convergent evolutionary mechanisms linked to viviparity in insects and beyond.</title>
        <authorList>
            <person name="Fouks B."/>
            <person name="Harrison M.C."/>
            <person name="Mikhailova A.A."/>
            <person name="Marchal E."/>
            <person name="English S."/>
            <person name="Carruthers M."/>
            <person name="Jennings E.C."/>
            <person name="Chiamaka E.L."/>
            <person name="Frigard R.A."/>
            <person name="Pippel M."/>
            <person name="Attardo G.M."/>
            <person name="Benoit J.B."/>
            <person name="Bornberg-Bauer E."/>
            <person name="Tobe S.S."/>
        </authorList>
    </citation>
    <scope>NUCLEOTIDE SEQUENCE</scope>
    <source>
        <strain evidence="2">Stay&amp;Tobe</strain>
    </source>
</reference>
<protein>
    <submittedName>
        <fullName evidence="2">Uncharacterized protein</fullName>
    </submittedName>
</protein>
<sequence length="85" mass="10071">NYFHFHAMLAALLGNCVGVLQPLWFCMVLSFLSGFHKWYISFCGVHRTPRWYAYMDFFLLQMRSESWASTLLKKITEHVFCSLII</sequence>
<comment type="caution">
    <text evidence="2">The sequence shown here is derived from an EMBL/GenBank/DDBJ whole genome shotgun (WGS) entry which is preliminary data.</text>
</comment>
<evidence type="ECO:0000256" key="1">
    <source>
        <dbReference type="SAM" id="Phobius"/>
    </source>
</evidence>
<gene>
    <name evidence="2" type="ORF">L9F63_021404</name>
</gene>
<name>A0AAD7ZPN1_DIPPU</name>
<reference evidence="2" key="2">
    <citation type="submission" date="2023-05" db="EMBL/GenBank/DDBJ databases">
        <authorList>
            <person name="Fouks B."/>
        </authorList>
    </citation>
    <scope>NUCLEOTIDE SEQUENCE</scope>
    <source>
        <strain evidence="2">Stay&amp;Tobe</strain>
        <tissue evidence="2">Testes</tissue>
    </source>
</reference>
<organism evidence="2 3">
    <name type="scientific">Diploptera punctata</name>
    <name type="common">Pacific beetle cockroach</name>
    <dbReference type="NCBI Taxonomy" id="6984"/>
    <lineage>
        <taxon>Eukaryota</taxon>
        <taxon>Metazoa</taxon>
        <taxon>Ecdysozoa</taxon>
        <taxon>Arthropoda</taxon>
        <taxon>Hexapoda</taxon>
        <taxon>Insecta</taxon>
        <taxon>Pterygota</taxon>
        <taxon>Neoptera</taxon>
        <taxon>Polyneoptera</taxon>
        <taxon>Dictyoptera</taxon>
        <taxon>Blattodea</taxon>
        <taxon>Blaberoidea</taxon>
        <taxon>Blaberidae</taxon>
        <taxon>Diplopterinae</taxon>
        <taxon>Diploptera</taxon>
    </lineage>
</organism>
<feature type="non-terminal residue" evidence="2">
    <location>
        <position position="1"/>
    </location>
</feature>
<keyword evidence="3" id="KW-1185">Reference proteome</keyword>
<keyword evidence="1" id="KW-0812">Transmembrane</keyword>
<keyword evidence="1" id="KW-1133">Transmembrane helix</keyword>
<accession>A0AAD7ZPN1</accession>